<feature type="region of interest" description="Disordered" evidence="3">
    <location>
        <begin position="80"/>
        <end position="136"/>
    </location>
</feature>
<name>A0A7S2WDC2_9STRA</name>
<dbReference type="SUPFAM" id="SSF55194">
    <property type="entry name" value="Ribosome recycling factor, RRF"/>
    <property type="match status" value="1"/>
</dbReference>
<dbReference type="GO" id="GO:0005739">
    <property type="term" value="C:mitochondrion"/>
    <property type="evidence" value="ECO:0007669"/>
    <property type="project" value="TreeGrafter"/>
</dbReference>
<dbReference type="InterPro" id="IPR023584">
    <property type="entry name" value="Ribosome_recyc_fac_dom"/>
</dbReference>
<dbReference type="Gene3D" id="1.10.132.20">
    <property type="entry name" value="Ribosome-recycling factor"/>
    <property type="match status" value="1"/>
</dbReference>
<dbReference type="Gene3D" id="3.30.1360.40">
    <property type="match status" value="1"/>
</dbReference>
<dbReference type="PANTHER" id="PTHR20982">
    <property type="entry name" value="RIBOSOME RECYCLING FACTOR"/>
    <property type="match status" value="1"/>
</dbReference>
<feature type="compositionally biased region" description="Basic and acidic residues" evidence="3">
    <location>
        <begin position="81"/>
        <end position="92"/>
    </location>
</feature>
<accession>A0A7S2WDC2</accession>
<evidence type="ECO:0000256" key="3">
    <source>
        <dbReference type="SAM" id="MobiDB-lite"/>
    </source>
</evidence>
<comment type="similarity">
    <text evidence="1">Belongs to the RRF family.</text>
</comment>
<dbReference type="InterPro" id="IPR036191">
    <property type="entry name" value="RRF_sf"/>
</dbReference>
<dbReference type="Pfam" id="PF01765">
    <property type="entry name" value="RRF"/>
    <property type="match status" value="1"/>
</dbReference>
<dbReference type="PANTHER" id="PTHR20982:SF3">
    <property type="entry name" value="MITOCHONDRIAL RIBOSOME RECYCLING FACTOR PSEUDO 1"/>
    <property type="match status" value="1"/>
</dbReference>
<dbReference type="GO" id="GO:0006412">
    <property type="term" value="P:translation"/>
    <property type="evidence" value="ECO:0007669"/>
    <property type="project" value="UniProtKB-KW"/>
</dbReference>
<reference evidence="5" key="1">
    <citation type="submission" date="2021-01" db="EMBL/GenBank/DDBJ databases">
        <authorList>
            <person name="Corre E."/>
            <person name="Pelletier E."/>
            <person name="Niang G."/>
            <person name="Scheremetjew M."/>
            <person name="Finn R."/>
            <person name="Kale V."/>
            <person name="Holt S."/>
            <person name="Cochrane G."/>
            <person name="Meng A."/>
            <person name="Brown T."/>
            <person name="Cohen L."/>
        </authorList>
    </citation>
    <scope>NUCLEOTIDE SEQUENCE</scope>
    <source>
        <strain evidence="5">CCMP1452</strain>
    </source>
</reference>
<evidence type="ECO:0000256" key="2">
    <source>
        <dbReference type="ARBA" id="ARBA00022917"/>
    </source>
</evidence>
<dbReference type="GO" id="GO:0043023">
    <property type="term" value="F:ribosomal large subunit binding"/>
    <property type="evidence" value="ECO:0007669"/>
    <property type="project" value="TreeGrafter"/>
</dbReference>
<dbReference type="AlphaFoldDB" id="A0A7S2WDC2"/>
<protein>
    <recommendedName>
        <fullName evidence="4">Ribosome recycling factor domain-containing protein</fullName>
    </recommendedName>
</protein>
<evidence type="ECO:0000313" key="5">
    <source>
        <dbReference type="EMBL" id="CAD9680702.1"/>
    </source>
</evidence>
<feature type="region of interest" description="Disordered" evidence="3">
    <location>
        <begin position="1"/>
        <end position="20"/>
    </location>
</feature>
<dbReference type="EMBL" id="HBHI01018687">
    <property type="protein sequence ID" value="CAD9680702.1"/>
    <property type="molecule type" value="Transcribed_RNA"/>
</dbReference>
<evidence type="ECO:0000256" key="1">
    <source>
        <dbReference type="ARBA" id="ARBA00005912"/>
    </source>
</evidence>
<feature type="compositionally biased region" description="Polar residues" evidence="3">
    <location>
        <begin position="11"/>
        <end position="20"/>
    </location>
</feature>
<gene>
    <name evidence="5" type="ORF">EANT1437_LOCUS9575</name>
</gene>
<proteinExistence type="inferred from homology"/>
<organism evidence="5">
    <name type="scientific">Eucampia antarctica</name>
    <dbReference type="NCBI Taxonomy" id="49252"/>
    <lineage>
        <taxon>Eukaryota</taxon>
        <taxon>Sar</taxon>
        <taxon>Stramenopiles</taxon>
        <taxon>Ochrophyta</taxon>
        <taxon>Bacillariophyta</taxon>
        <taxon>Mediophyceae</taxon>
        <taxon>Biddulphiophycidae</taxon>
        <taxon>Hemiaulales</taxon>
        <taxon>Hemiaulaceae</taxon>
        <taxon>Eucampia</taxon>
    </lineage>
</organism>
<feature type="domain" description="Ribosome recycling factor" evidence="4">
    <location>
        <begin position="156"/>
        <end position="322"/>
    </location>
</feature>
<evidence type="ECO:0000259" key="4">
    <source>
        <dbReference type="Pfam" id="PF01765"/>
    </source>
</evidence>
<sequence length="324" mass="36289">MMNKLLRAAVSNPTSRRAPSVIGNNNNARWIGSLNLENKGLLCRYEYGGVIAVDKPLLFQQQQQQRREFGRKAGRMGHHLQNLEEMSHDQERKRAKAKKSGGNNNNQSMMDDKEEEVDMEEEEEMEEDYSLDHGEDELPDTDRVEQHMMRVVESLQASLRSIRGAEPTPDLFDVIPVQAYGTSTSLNSVAQVVIVSPTLATITCFDPSNATAVRDAVRDNMPGMNLNPYVEDGQVTVPIPKASAETRQQLANQLSKLAETSRQRIRKVRRDAQHIIKKAKDGKMEGISKDDAFRVAKTIDTSTENTIALLNSAIDKKKESVLTL</sequence>
<dbReference type="InterPro" id="IPR002661">
    <property type="entry name" value="Ribosome_recyc_fac"/>
</dbReference>
<keyword evidence="2" id="KW-0648">Protein biosynthesis</keyword>
<feature type="compositionally biased region" description="Acidic residues" evidence="3">
    <location>
        <begin position="112"/>
        <end position="136"/>
    </location>
</feature>